<protein>
    <submittedName>
        <fullName evidence="1">Uncharacterized protein</fullName>
    </submittedName>
</protein>
<dbReference type="EMBL" id="JBHSHE010000082">
    <property type="protein sequence ID" value="MFC4717763.1"/>
    <property type="molecule type" value="Genomic_DNA"/>
</dbReference>
<comment type="caution">
    <text evidence="1">The sequence shown here is derived from an EMBL/GenBank/DDBJ whole genome shotgun (WGS) entry which is preliminary data.</text>
</comment>
<sequence>MSDYTPSLSAARNAYSNGSADRISQQGADSEFERFIAKTKADALTDLADQMRDRFTASWIRGKARELTHGPRKITGAFAVTESEADCGDNDL</sequence>
<organism evidence="1 2">
    <name type="scientific">Glutamicibacter bergerei</name>
    <dbReference type="NCBI Taxonomy" id="256702"/>
    <lineage>
        <taxon>Bacteria</taxon>
        <taxon>Bacillati</taxon>
        <taxon>Actinomycetota</taxon>
        <taxon>Actinomycetes</taxon>
        <taxon>Micrococcales</taxon>
        <taxon>Micrococcaceae</taxon>
        <taxon>Glutamicibacter</taxon>
    </lineage>
</organism>
<proteinExistence type="predicted"/>
<gene>
    <name evidence="1" type="ORF">ACFO7V_16700</name>
</gene>
<accession>A0ABV9MSX8</accession>
<dbReference type="Proteomes" id="UP001595884">
    <property type="component" value="Unassembled WGS sequence"/>
</dbReference>
<name>A0ABV9MSX8_9MICC</name>
<dbReference type="RefSeq" id="WP_346058771.1">
    <property type="nucleotide sequence ID" value="NZ_BAAAVQ010000005.1"/>
</dbReference>
<evidence type="ECO:0000313" key="1">
    <source>
        <dbReference type="EMBL" id="MFC4717763.1"/>
    </source>
</evidence>
<evidence type="ECO:0000313" key="2">
    <source>
        <dbReference type="Proteomes" id="UP001595884"/>
    </source>
</evidence>
<reference evidence="2" key="1">
    <citation type="journal article" date="2019" name="Int. J. Syst. Evol. Microbiol.">
        <title>The Global Catalogue of Microorganisms (GCM) 10K type strain sequencing project: providing services to taxonomists for standard genome sequencing and annotation.</title>
        <authorList>
            <consortium name="The Broad Institute Genomics Platform"/>
            <consortium name="The Broad Institute Genome Sequencing Center for Infectious Disease"/>
            <person name="Wu L."/>
            <person name="Ma J."/>
        </authorList>
    </citation>
    <scope>NUCLEOTIDE SEQUENCE [LARGE SCALE GENOMIC DNA]</scope>
    <source>
        <strain evidence="2">CGMCC 1.12849</strain>
    </source>
</reference>
<keyword evidence="2" id="KW-1185">Reference proteome</keyword>